<dbReference type="GeneID" id="7839777"/>
<protein>
    <submittedName>
        <fullName evidence="2">Uncharacterized protein</fullName>
    </submittedName>
</protein>
<organism evidence="2 3">
    <name type="scientific">Tetrahymena thermophila (strain SB210)</name>
    <dbReference type="NCBI Taxonomy" id="312017"/>
    <lineage>
        <taxon>Eukaryota</taxon>
        <taxon>Sar</taxon>
        <taxon>Alveolata</taxon>
        <taxon>Ciliophora</taxon>
        <taxon>Intramacronucleata</taxon>
        <taxon>Oligohymenophorea</taxon>
        <taxon>Hymenostomatida</taxon>
        <taxon>Tetrahymenina</taxon>
        <taxon>Tetrahymenidae</taxon>
        <taxon>Tetrahymena</taxon>
    </lineage>
</organism>
<dbReference type="HOGENOM" id="CLU_740791_0_0_1"/>
<dbReference type="EMBL" id="GG662712">
    <property type="protein sequence ID" value="EAR94594.2"/>
    <property type="molecule type" value="Genomic_DNA"/>
</dbReference>
<dbReference type="AlphaFoldDB" id="Q23D86"/>
<accession>Q23D86</accession>
<name>Q23D86_TETTS</name>
<keyword evidence="3" id="KW-1185">Reference proteome</keyword>
<evidence type="ECO:0000313" key="3">
    <source>
        <dbReference type="Proteomes" id="UP000009168"/>
    </source>
</evidence>
<dbReference type="RefSeq" id="XP_001014800.2">
    <property type="nucleotide sequence ID" value="XM_001014800.2"/>
</dbReference>
<evidence type="ECO:0000313" key="2">
    <source>
        <dbReference type="EMBL" id="EAR94594.2"/>
    </source>
</evidence>
<dbReference type="KEGG" id="tet:TTHERM_00049050"/>
<keyword evidence="1" id="KW-0175">Coiled coil</keyword>
<dbReference type="Proteomes" id="UP000009168">
    <property type="component" value="Unassembled WGS sequence"/>
</dbReference>
<proteinExistence type="predicted"/>
<feature type="coiled-coil region" evidence="1">
    <location>
        <begin position="373"/>
        <end position="400"/>
    </location>
</feature>
<evidence type="ECO:0000256" key="1">
    <source>
        <dbReference type="SAM" id="Coils"/>
    </source>
</evidence>
<gene>
    <name evidence="2" type="ORF">TTHERM_00049050</name>
</gene>
<sequence>MQEINKQNFIFQRINRNQAVFFPDILYTTQQKESISRKTPKKTRCQSELNFINLKYQQSAYGKDFRQSDKIEDNFFTTRCKDQQKALKFQRTLNLFEKKQQVELTNNVLIQKMRRPDDQTSFFSKSQSLILKIANLNQNLENLQLKECTFDDNNMIKYNCQTPQQKQQQNFLQEYKERAQSLRTPRSKNIEIIDDQKESQKQLRIRGVQSLHQSDEKKSENLQNENFSNKFYETLKILRQEKQETSNLKLNKNRRSLSNHFNQGIPNNLSLQSQNKINKIKQFTIRAINDKNEHITYDSNQFFGYKVNQSPINSSCQPNQIQKSQQETQVFQFKVSKYLQNLKLQQLKQSKQFCNINYASFYPLKINENQEKISKSIRQYMKQDQQIRKLEQKYKLVLNQQKENSNNNISQMIKDDSRIIKSGTSPQRKQQQTLAQSLEKKMIDQIPLLPFSQATNSVSIQNNIDQEYNDDLDLQQYVKNNIKISS</sequence>
<reference evidence="3" key="1">
    <citation type="journal article" date="2006" name="PLoS Biol.">
        <title>Macronuclear genome sequence of the ciliate Tetrahymena thermophila, a model eukaryote.</title>
        <authorList>
            <person name="Eisen J.A."/>
            <person name="Coyne R.S."/>
            <person name="Wu M."/>
            <person name="Wu D."/>
            <person name="Thiagarajan M."/>
            <person name="Wortman J.R."/>
            <person name="Badger J.H."/>
            <person name="Ren Q."/>
            <person name="Amedeo P."/>
            <person name="Jones K.M."/>
            <person name="Tallon L.J."/>
            <person name="Delcher A.L."/>
            <person name="Salzberg S.L."/>
            <person name="Silva J.C."/>
            <person name="Haas B.J."/>
            <person name="Majoros W.H."/>
            <person name="Farzad M."/>
            <person name="Carlton J.M."/>
            <person name="Smith R.K. Jr."/>
            <person name="Garg J."/>
            <person name="Pearlman R.E."/>
            <person name="Karrer K.M."/>
            <person name="Sun L."/>
            <person name="Manning G."/>
            <person name="Elde N.C."/>
            <person name="Turkewitz A.P."/>
            <person name="Asai D.J."/>
            <person name="Wilkes D.E."/>
            <person name="Wang Y."/>
            <person name="Cai H."/>
            <person name="Collins K."/>
            <person name="Stewart B.A."/>
            <person name="Lee S.R."/>
            <person name="Wilamowska K."/>
            <person name="Weinberg Z."/>
            <person name="Ruzzo W.L."/>
            <person name="Wloga D."/>
            <person name="Gaertig J."/>
            <person name="Frankel J."/>
            <person name="Tsao C.-C."/>
            <person name="Gorovsky M.A."/>
            <person name="Keeling P.J."/>
            <person name="Waller R.F."/>
            <person name="Patron N.J."/>
            <person name="Cherry J.M."/>
            <person name="Stover N.A."/>
            <person name="Krieger C.J."/>
            <person name="del Toro C."/>
            <person name="Ryder H.F."/>
            <person name="Williamson S.C."/>
            <person name="Barbeau R.A."/>
            <person name="Hamilton E.P."/>
            <person name="Orias E."/>
        </authorList>
    </citation>
    <scope>NUCLEOTIDE SEQUENCE [LARGE SCALE GENOMIC DNA]</scope>
    <source>
        <strain evidence="3">SB210</strain>
    </source>
</reference>
<dbReference type="InParanoid" id="Q23D86"/>